<dbReference type="EMBL" id="JACHEM010000030">
    <property type="protein sequence ID" value="MBB6439855.1"/>
    <property type="molecule type" value="Genomic_DNA"/>
</dbReference>
<gene>
    <name evidence="2" type="ORF">HNQ79_006367</name>
</gene>
<proteinExistence type="predicted"/>
<evidence type="ECO:0000313" key="2">
    <source>
        <dbReference type="EMBL" id="MBB6439855.1"/>
    </source>
</evidence>
<keyword evidence="3" id="KW-1185">Reference proteome</keyword>
<sequence length="71" mass="7343">MARSGISKREIDTWAKGVVKEANKSLEQPQRRNPPRVSVDAALGAVPGGGVTESNGYLASLREPGPGGVTA</sequence>
<name>A0A7X0HLG5_9ACTN</name>
<feature type="region of interest" description="Disordered" evidence="1">
    <location>
        <begin position="48"/>
        <end position="71"/>
    </location>
</feature>
<comment type="caution">
    <text evidence="2">The sequence shown here is derived from an EMBL/GenBank/DDBJ whole genome shotgun (WGS) entry which is preliminary data.</text>
</comment>
<dbReference type="RefSeq" id="WP_185036350.1">
    <property type="nucleotide sequence ID" value="NZ_BNBN01000018.1"/>
</dbReference>
<accession>A0A7X0HLG5</accession>
<dbReference type="Proteomes" id="UP000540423">
    <property type="component" value="Unassembled WGS sequence"/>
</dbReference>
<evidence type="ECO:0000313" key="3">
    <source>
        <dbReference type="Proteomes" id="UP000540423"/>
    </source>
</evidence>
<protein>
    <submittedName>
        <fullName evidence="2">Uncharacterized protein</fullName>
    </submittedName>
</protein>
<reference evidence="2 3" key="1">
    <citation type="submission" date="2020-08" db="EMBL/GenBank/DDBJ databases">
        <title>Genomic Encyclopedia of Type Strains, Phase IV (KMG-IV): sequencing the most valuable type-strain genomes for metagenomic binning, comparative biology and taxonomic classification.</title>
        <authorList>
            <person name="Goeker M."/>
        </authorList>
    </citation>
    <scope>NUCLEOTIDE SEQUENCE [LARGE SCALE GENOMIC DNA]</scope>
    <source>
        <strain evidence="2 3">DSM 40141</strain>
    </source>
</reference>
<evidence type="ECO:0000256" key="1">
    <source>
        <dbReference type="SAM" id="MobiDB-lite"/>
    </source>
</evidence>
<organism evidence="2 3">
    <name type="scientific">Streptomyces candidus</name>
    <dbReference type="NCBI Taxonomy" id="67283"/>
    <lineage>
        <taxon>Bacteria</taxon>
        <taxon>Bacillati</taxon>
        <taxon>Actinomycetota</taxon>
        <taxon>Actinomycetes</taxon>
        <taxon>Kitasatosporales</taxon>
        <taxon>Streptomycetaceae</taxon>
        <taxon>Streptomyces</taxon>
    </lineage>
</organism>
<dbReference type="AlphaFoldDB" id="A0A7X0HLG5"/>